<organism evidence="1">
    <name type="scientific">marine metagenome</name>
    <dbReference type="NCBI Taxonomy" id="408172"/>
    <lineage>
        <taxon>unclassified sequences</taxon>
        <taxon>metagenomes</taxon>
        <taxon>ecological metagenomes</taxon>
    </lineage>
</organism>
<reference evidence="1" key="1">
    <citation type="submission" date="2018-05" db="EMBL/GenBank/DDBJ databases">
        <authorList>
            <person name="Lanie J.A."/>
            <person name="Ng W.-L."/>
            <person name="Kazmierczak K.M."/>
            <person name="Andrzejewski T.M."/>
            <person name="Davidsen T.M."/>
            <person name="Wayne K.J."/>
            <person name="Tettelin H."/>
            <person name="Glass J.I."/>
            <person name="Rusch D."/>
            <person name="Podicherti R."/>
            <person name="Tsui H.-C.T."/>
            <person name="Winkler M.E."/>
        </authorList>
    </citation>
    <scope>NUCLEOTIDE SEQUENCE</scope>
</reference>
<accession>A0A382X9Z0</accession>
<dbReference type="EMBL" id="UINC01165632">
    <property type="protein sequence ID" value="SVD67131.1"/>
    <property type="molecule type" value="Genomic_DNA"/>
</dbReference>
<protein>
    <submittedName>
        <fullName evidence="1">Uncharacterized protein</fullName>
    </submittedName>
</protein>
<evidence type="ECO:0000313" key="1">
    <source>
        <dbReference type="EMBL" id="SVD67131.1"/>
    </source>
</evidence>
<feature type="non-terminal residue" evidence="1">
    <location>
        <position position="31"/>
    </location>
</feature>
<proteinExistence type="predicted"/>
<dbReference type="AlphaFoldDB" id="A0A382X9Z0"/>
<sequence length="31" mass="3802">MASELHENRGKIILDTIRHLYRRNSRVTMYK</sequence>
<name>A0A382X9Z0_9ZZZZ</name>
<gene>
    <name evidence="1" type="ORF">METZ01_LOCUS419985</name>
</gene>